<feature type="compositionally biased region" description="Polar residues" evidence="1">
    <location>
        <begin position="24"/>
        <end position="38"/>
    </location>
</feature>
<evidence type="ECO:0000256" key="1">
    <source>
        <dbReference type="SAM" id="MobiDB-lite"/>
    </source>
</evidence>
<organism evidence="2 3">
    <name type="scientific">Marasmiellus scandens</name>
    <dbReference type="NCBI Taxonomy" id="2682957"/>
    <lineage>
        <taxon>Eukaryota</taxon>
        <taxon>Fungi</taxon>
        <taxon>Dikarya</taxon>
        <taxon>Basidiomycota</taxon>
        <taxon>Agaricomycotina</taxon>
        <taxon>Agaricomycetes</taxon>
        <taxon>Agaricomycetidae</taxon>
        <taxon>Agaricales</taxon>
        <taxon>Marasmiineae</taxon>
        <taxon>Omphalotaceae</taxon>
        <taxon>Marasmiellus</taxon>
    </lineage>
</organism>
<dbReference type="Proteomes" id="UP001498398">
    <property type="component" value="Unassembled WGS sequence"/>
</dbReference>
<proteinExistence type="predicted"/>
<feature type="region of interest" description="Disordered" evidence="1">
    <location>
        <begin position="132"/>
        <end position="173"/>
    </location>
</feature>
<name>A0ABR1JLK1_9AGAR</name>
<reference evidence="2 3" key="1">
    <citation type="submission" date="2024-01" db="EMBL/GenBank/DDBJ databases">
        <title>A draft genome for the cacao thread blight pathogen Marasmiellus scandens.</title>
        <authorList>
            <person name="Baruah I.K."/>
            <person name="Leung J."/>
            <person name="Bukari Y."/>
            <person name="Amoako-Attah I."/>
            <person name="Meinhardt L.W."/>
            <person name="Bailey B.A."/>
            <person name="Cohen S.P."/>
        </authorList>
    </citation>
    <scope>NUCLEOTIDE SEQUENCE [LARGE SCALE GENOMIC DNA]</scope>
    <source>
        <strain evidence="2 3">GH-19</strain>
    </source>
</reference>
<evidence type="ECO:0000313" key="3">
    <source>
        <dbReference type="Proteomes" id="UP001498398"/>
    </source>
</evidence>
<protein>
    <submittedName>
        <fullName evidence="2">Uncharacterized protein</fullName>
    </submittedName>
</protein>
<comment type="caution">
    <text evidence="2">The sequence shown here is derived from an EMBL/GenBank/DDBJ whole genome shotgun (WGS) entry which is preliminary data.</text>
</comment>
<accession>A0ABR1JLK1</accession>
<sequence>MRKQSHGVQPASIHPFRFWEHHSSSVNDSEAADSTNDTDAQEGSIAISNRNTEIPVPSQYRSRSDIFKKMKKGPRKIQSNVQGSDVGSEVANTAWNTTPAAQYQNIPVSPRPTRRTTNILRHLDSGIRIFQEVNTRRENQNGDSESVVEKAHESQSANTAEEVIELPPEYSRT</sequence>
<feature type="region of interest" description="Disordered" evidence="1">
    <location>
        <begin position="1"/>
        <end position="63"/>
    </location>
</feature>
<evidence type="ECO:0000313" key="2">
    <source>
        <dbReference type="EMBL" id="KAK7462142.1"/>
    </source>
</evidence>
<gene>
    <name evidence="2" type="ORF">VKT23_007745</name>
</gene>
<dbReference type="EMBL" id="JBANRG010000011">
    <property type="protein sequence ID" value="KAK7462142.1"/>
    <property type="molecule type" value="Genomic_DNA"/>
</dbReference>
<keyword evidence="3" id="KW-1185">Reference proteome</keyword>